<name>A0A5N6Z6A0_9EURO</name>
<feature type="transmembrane region" description="Helical" evidence="1">
    <location>
        <begin position="37"/>
        <end position="58"/>
    </location>
</feature>
<accession>A0A5N6Z6A0</accession>
<keyword evidence="1" id="KW-0812">Transmembrane</keyword>
<dbReference type="EMBL" id="ML739122">
    <property type="protein sequence ID" value="KAE8352653.1"/>
    <property type="molecule type" value="Genomic_DNA"/>
</dbReference>
<sequence length="60" mass="6614">QKSISPELPIRGSGSHHHVTSVKIIVQQSCYSTCSYVYTYILCPCHSSPAVLVLLIVVNR</sequence>
<keyword evidence="3" id="KW-1185">Reference proteome</keyword>
<dbReference type="Proteomes" id="UP000327118">
    <property type="component" value="Unassembled WGS sequence"/>
</dbReference>
<proteinExistence type="predicted"/>
<gene>
    <name evidence="2" type="ORF">BDV28DRAFT_134689</name>
</gene>
<evidence type="ECO:0000256" key="1">
    <source>
        <dbReference type="SAM" id="Phobius"/>
    </source>
</evidence>
<evidence type="ECO:0000313" key="2">
    <source>
        <dbReference type="EMBL" id="KAE8352653.1"/>
    </source>
</evidence>
<organism evidence="2 3">
    <name type="scientific">Aspergillus coremiiformis</name>
    <dbReference type="NCBI Taxonomy" id="138285"/>
    <lineage>
        <taxon>Eukaryota</taxon>
        <taxon>Fungi</taxon>
        <taxon>Dikarya</taxon>
        <taxon>Ascomycota</taxon>
        <taxon>Pezizomycotina</taxon>
        <taxon>Eurotiomycetes</taxon>
        <taxon>Eurotiomycetidae</taxon>
        <taxon>Eurotiales</taxon>
        <taxon>Aspergillaceae</taxon>
        <taxon>Aspergillus</taxon>
        <taxon>Aspergillus subgen. Circumdati</taxon>
    </lineage>
</organism>
<keyword evidence="1" id="KW-0472">Membrane</keyword>
<evidence type="ECO:0000313" key="3">
    <source>
        <dbReference type="Proteomes" id="UP000327118"/>
    </source>
</evidence>
<protein>
    <submittedName>
        <fullName evidence="2">Uncharacterized protein</fullName>
    </submittedName>
</protein>
<keyword evidence="1" id="KW-1133">Transmembrane helix</keyword>
<feature type="non-terminal residue" evidence="2">
    <location>
        <position position="1"/>
    </location>
</feature>
<dbReference type="AlphaFoldDB" id="A0A5N6Z6A0"/>
<reference evidence="3" key="1">
    <citation type="submission" date="2019-04" db="EMBL/GenBank/DDBJ databases">
        <title>Friends and foes A comparative genomics studyof 23 Aspergillus species from section Flavi.</title>
        <authorList>
            <consortium name="DOE Joint Genome Institute"/>
            <person name="Kjaerbolling I."/>
            <person name="Vesth T."/>
            <person name="Frisvad J.C."/>
            <person name="Nybo J.L."/>
            <person name="Theobald S."/>
            <person name="Kildgaard S."/>
            <person name="Isbrandt T."/>
            <person name="Kuo A."/>
            <person name="Sato A."/>
            <person name="Lyhne E.K."/>
            <person name="Kogle M.E."/>
            <person name="Wiebenga A."/>
            <person name="Kun R.S."/>
            <person name="Lubbers R.J."/>
            <person name="Makela M.R."/>
            <person name="Barry K."/>
            <person name="Chovatia M."/>
            <person name="Clum A."/>
            <person name="Daum C."/>
            <person name="Haridas S."/>
            <person name="He G."/>
            <person name="LaButti K."/>
            <person name="Lipzen A."/>
            <person name="Mondo S."/>
            <person name="Riley R."/>
            <person name="Salamov A."/>
            <person name="Simmons B.A."/>
            <person name="Magnuson J.K."/>
            <person name="Henrissat B."/>
            <person name="Mortensen U.H."/>
            <person name="Larsen T.O."/>
            <person name="Devries R.P."/>
            <person name="Grigoriev I.V."/>
            <person name="Machida M."/>
            <person name="Baker S.E."/>
            <person name="Andersen M.R."/>
        </authorList>
    </citation>
    <scope>NUCLEOTIDE SEQUENCE [LARGE SCALE GENOMIC DNA]</scope>
    <source>
        <strain evidence="3">CBS 553.77</strain>
    </source>
</reference>